<evidence type="ECO:0000313" key="3">
    <source>
        <dbReference type="Proteomes" id="UP000594262"/>
    </source>
</evidence>
<evidence type="ECO:0000313" key="2">
    <source>
        <dbReference type="EnsemblMetazoa" id="CLYHEMP009048.1"/>
    </source>
</evidence>
<name>A0A7M5VD55_9CNID</name>
<reference evidence="2" key="1">
    <citation type="submission" date="2021-01" db="UniProtKB">
        <authorList>
            <consortium name="EnsemblMetazoa"/>
        </authorList>
    </citation>
    <scope>IDENTIFICATION</scope>
</reference>
<evidence type="ECO:0008006" key="4">
    <source>
        <dbReference type="Google" id="ProtNLM"/>
    </source>
</evidence>
<organism evidence="2 3">
    <name type="scientific">Clytia hemisphaerica</name>
    <dbReference type="NCBI Taxonomy" id="252671"/>
    <lineage>
        <taxon>Eukaryota</taxon>
        <taxon>Metazoa</taxon>
        <taxon>Cnidaria</taxon>
        <taxon>Hydrozoa</taxon>
        <taxon>Hydroidolina</taxon>
        <taxon>Leptothecata</taxon>
        <taxon>Obeliida</taxon>
        <taxon>Clytiidae</taxon>
        <taxon>Clytia</taxon>
    </lineage>
</organism>
<dbReference type="AlphaFoldDB" id="A0A7M5VD55"/>
<protein>
    <recommendedName>
        <fullName evidence="4">Cnidarian restricted protein</fullName>
    </recommendedName>
</protein>
<keyword evidence="3" id="KW-1185">Reference proteome</keyword>
<sequence length="100" mass="11535">MKQHRILIMILINMNFLRLVKSVFYEQNVVKINKNCTQVDEGIPTVSIIECVLHCGAMKCMDALRDKNGIDVTAWMERSVGQKVLEVKKKVQSTPLFKRQ</sequence>
<keyword evidence="1" id="KW-0732">Signal</keyword>
<evidence type="ECO:0000256" key="1">
    <source>
        <dbReference type="SAM" id="SignalP"/>
    </source>
</evidence>
<feature type="signal peptide" evidence="1">
    <location>
        <begin position="1"/>
        <end position="22"/>
    </location>
</feature>
<proteinExistence type="predicted"/>
<dbReference type="Proteomes" id="UP000594262">
    <property type="component" value="Unplaced"/>
</dbReference>
<feature type="chain" id="PRO_5029750094" description="Cnidarian restricted protein" evidence="1">
    <location>
        <begin position="23"/>
        <end position="100"/>
    </location>
</feature>
<dbReference type="EnsemblMetazoa" id="CLYHEMT009048.1">
    <property type="protein sequence ID" value="CLYHEMP009048.1"/>
    <property type="gene ID" value="CLYHEMG009048"/>
</dbReference>
<accession>A0A7M5VD55</accession>